<dbReference type="InterPro" id="IPR051406">
    <property type="entry name" value="PLD_domain"/>
</dbReference>
<sequence>MSVKSIGLAALLCGAVVVAAHASIQVGFSPEGSARVLVLDSINHAQRSIDMMAYSFQSADIVQALVDAEKRGVVVRAVIDKKRNQGKVSQKAIAFAAANGVDVQLDGHYHIQHDKVMIIDGDTLETGSFNFAKSAEFANSENVLIVRGEPAVIAQYQAHFDSRWKIAHRSVE</sequence>
<keyword evidence="6" id="KW-0443">Lipid metabolism</keyword>
<reference evidence="9 10" key="1">
    <citation type="submission" date="2016-04" db="EMBL/GenBank/DDBJ databases">
        <authorList>
            <person name="Mornico D."/>
        </authorList>
    </citation>
    <scope>NUCLEOTIDE SEQUENCE [LARGE SCALE GENOMIC DNA]</scope>
    <source>
        <strain evidence="9 10">A121</strain>
    </source>
</reference>
<dbReference type="Pfam" id="PF13091">
    <property type="entry name" value="PLDc_2"/>
    <property type="match status" value="1"/>
</dbReference>
<evidence type="ECO:0000256" key="1">
    <source>
        <dbReference type="ARBA" id="ARBA00000798"/>
    </source>
</evidence>
<protein>
    <recommendedName>
        <fullName evidence="3">phospholipase D</fullName>
        <ecNumber evidence="3">3.1.4.4</ecNumber>
    </recommendedName>
</protein>
<evidence type="ECO:0000256" key="3">
    <source>
        <dbReference type="ARBA" id="ARBA00012027"/>
    </source>
</evidence>
<evidence type="ECO:0000313" key="9">
    <source>
        <dbReference type="EMBL" id="SCA75077.1"/>
    </source>
</evidence>
<dbReference type="SUPFAM" id="SSF56024">
    <property type="entry name" value="Phospholipase D/nuclease"/>
    <property type="match status" value="1"/>
</dbReference>
<dbReference type="EC" id="3.1.4.4" evidence="3"/>
<comment type="caution">
    <text evidence="9">The sequence shown here is derived from an EMBL/GenBank/DDBJ whole genome shotgun (WGS) entry which is preliminary data.</text>
</comment>
<feature type="signal peptide" evidence="7">
    <location>
        <begin position="1"/>
        <end position="22"/>
    </location>
</feature>
<keyword evidence="5" id="KW-0442">Lipid degradation</keyword>
<gene>
    <name evidence="9" type="ORF">BN4901_0942</name>
</gene>
<feature type="domain" description="PLD phosphodiesterase" evidence="8">
    <location>
        <begin position="108"/>
        <end position="135"/>
    </location>
</feature>
<dbReference type="PROSITE" id="PS50035">
    <property type="entry name" value="PLD"/>
    <property type="match status" value="1"/>
</dbReference>
<accession>A0ABY0K3J8</accession>
<comment type="catalytic activity">
    <reaction evidence="1">
        <text>a 1,2-diacyl-sn-glycero-3-phosphocholine + H2O = a 1,2-diacyl-sn-glycero-3-phosphate + choline + H(+)</text>
        <dbReference type="Rhea" id="RHEA:14445"/>
        <dbReference type="ChEBI" id="CHEBI:15354"/>
        <dbReference type="ChEBI" id="CHEBI:15377"/>
        <dbReference type="ChEBI" id="CHEBI:15378"/>
        <dbReference type="ChEBI" id="CHEBI:57643"/>
        <dbReference type="ChEBI" id="CHEBI:58608"/>
        <dbReference type="EC" id="3.1.4.4"/>
    </reaction>
</comment>
<name>A0ABY0K3J8_9ENTR</name>
<dbReference type="GeneID" id="89548606"/>
<dbReference type="InterPro" id="IPR001736">
    <property type="entry name" value="PLipase_D/transphosphatidylase"/>
</dbReference>
<dbReference type="EMBL" id="FLUX01000007">
    <property type="protein sequence ID" value="SCA75077.1"/>
    <property type="molecule type" value="Genomic_DNA"/>
</dbReference>
<keyword evidence="10" id="KW-1185">Reference proteome</keyword>
<comment type="similarity">
    <text evidence="2">Belongs to the phospholipase D family.</text>
</comment>
<evidence type="ECO:0000256" key="4">
    <source>
        <dbReference type="ARBA" id="ARBA00022801"/>
    </source>
</evidence>
<evidence type="ECO:0000256" key="5">
    <source>
        <dbReference type="ARBA" id="ARBA00022963"/>
    </source>
</evidence>
<dbReference type="PANTHER" id="PTHR43856:SF1">
    <property type="entry name" value="MITOCHONDRIAL CARDIOLIPIN HYDROLASE"/>
    <property type="match status" value="1"/>
</dbReference>
<keyword evidence="4" id="KW-0378">Hydrolase</keyword>
<keyword evidence="9" id="KW-0540">Nuclease</keyword>
<evidence type="ECO:0000256" key="7">
    <source>
        <dbReference type="SAM" id="SignalP"/>
    </source>
</evidence>
<organism evidence="9 10">
    <name type="scientific">Citrobacter europaeus</name>
    <dbReference type="NCBI Taxonomy" id="1914243"/>
    <lineage>
        <taxon>Bacteria</taxon>
        <taxon>Pseudomonadati</taxon>
        <taxon>Pseudomonadota</taxon>
        <taxon>Gammaproteobacteria</taxon>
        <taxon>Enterobacterales</taxon>
        <taxon>Enterobacteriaceae</taxon>
        <taxon>Citrobacter</taxon>
    </lineage>
</organism>
<dbReference type="InterPro" id="IPR025202">
    <property type="entry name" value="PLD-like_dom"/>
</dbReference>
<dbReference type="Gene3D" id="3.30.870.10">
    <property type="entry name" value="Endonuclease Chain A"/>
    <property type="match status" value="1"/>
</dbReference>
<evidence type="ECO:0000256" key="2">
    <source>
        <dbReference type="ARBA" id="ARBA00008664"/>
    </source>
</evidence>
<keyword evidence="9" id="KW-0255">Endonuclease</keyword>
<dbReference type="RefSeq" id="WP_075146029.1">
    <property type="nucleotide sequence ID" value="NZ_BPMF01000048.1"/>
</dbReference>
<keyword evidence="7" id="KW-0732">Signal</keyword>
<evidence type="ECO:0000256" key="6">
    <source>
        <dbReference type="ARBA" id="ARBA00023098"/>
    </source>
</evidence>
<dbReference type="GO" id="GO:0004519">
    <property type="term" value="F:endonuclease activity"/>
    <property type="evidence" value="ECO:0007669"/>
    <property type="project" value="UniProtKB-KW"/>
</dbReference>
<dbReference type="Proteomes" id="UP000195338">
    <property type="component" value="Unassembled WGS sequence"/>
</dbReference>
<proteinExistence type="inferred from homology"/>
<evidence type="ECO:0000313" key="10">
    <source>
        <dbReference type="Proteomes" id="UP000195338"/>
    </source>
</evidence>
<dbReference type="PANTHER" id="PTHR43856">
    <property type="entry name" value="CARDIOLIPIN HYDROLASE"/>
    <property type="match status" value="1"/>
</dbReference>
<feature type="chain" id="PRO_5045934871" description="phospholipase D" evidence="7">
    <location>
        <begin position="23"/>
        <end position="172"/>
    </location>
</feature>
<dbReference type="CDD" id="cd09170">
    <property type="entry name" value="PLDc_Nuc"/>
    <property type="match status" value="1"/>
</dbReference>
<evidence type="ECO:0000259" key="8">
    <source>
        <dbReference type="PROSITE" id="PS50035"/>
    </source>
</evidence>